<dbReference type="PIRSF" id="PIRSF027109">
    <property type="entry name" value="Golgi_SNARE"/>
    <property type="match status" value="1"/>
</dbReference>
<keyword evidence="9" id="KW-0931">ER-Golgi transport</keyword>
<dbReference type="GO" id="GO:0005484">
    <property type="term" value="F:SNAP receptor activity"/>
    <property type="evidence" value="ECO:0007669"/>
    <property type="project" value="TreeGrafter"/>
</dbReference>
<comment type="function">
    <text evidence="9">Involved in transport from the ER to the Golgi apparatus as well as in intra-Golgi transport. It belongs to a super-family of proteins called t-SNAREs or soluble NSF (N-ethylmaleimide-sensitive factor) attachment protein receptor.</text>
</comment>
<evidence type="ECO:0000313" key="12">
    <source>
        <dbReference type="Proteomes" id="UP000449547"/>
    </source>
</evidence>
<evidence type="ECO:0000256" key="9">
    <source>
        <dbReference type="PIRNR" id="PIRNR027109"/>
    </source>
</evidence>
<dbReference type="AlphaFoldDB" id="A0A642UE02"/>
<dbReference type="GO" id="GO:0048219">
    <property type="term" value="P:inter-Golgi cisterna vesicle-mediated transport"/>
    <property type="evidence" value="ECO:0007669"/>
    <property type="project" value="TreeGrafter"/>
</dbReference>
<comment type="similarity">
    <text evidence="2 9">Belongs to the GOSR1 family.</text>
</comment>
<dbReference type="GO" id="GO:0005801">
    <property type="term" value="C:cis-Golgi network"/>
    <property type="evidence" value="ECO:0007669"/>
    <property type="project" value="InterPro"/>
</dbReference>
<name>A0A642UE02_DIURU</name>
<dbReference type="GO" id="GO:0000139">
    <property type="term" value="C:Golgi membrane"/>
    <property type="evidence" value="ECO:0007669"/>
    <property type="project" value="UniProtKB-SubCell"/>
</dbReference>
<keyword evidence="4 10" id="KW-0812">Transmembrane</keyword>
<dbReference type="PANTHER" id="PTHR21094">
    <property type="entry name" value="GOS-28 SNARE- RELATED"/>
    <property type="match status" value="1"/>
</dbReference>
<evidence type="ECO:0000256" key="8">
    <source>
        <dbReference type="ARBA" id="ARBA00023136"/>
    </source>
</evidence>
<dbReference type="OMA" id="QAYAVND"/>
<dbReference type="GO" id="GO:0006906">
    <property type="term" value="P:vesicle fusion"/>
    <property type="evidence" value="ECO:0007669"/>
    <property type="project" value="TreeGrafter"/>
</dbReference>
<evidence type="ECO:0000256" key="1">
    <source>
        <dbReference type="ARBA" id="ARBA00004409"/>
    </source>
</evidence>
<dbReference type="Pfam" id="PF12352">
    <property type="entry name" value="V-SNARE_C"/>
    <property type="match status" value="1"/>
</dbReference>
<evidence type="ECO:0000256" key="3">
    <source>
        <dbReference type="ARBA" id="ARBA00022448"/>
    </source>
</evidence>
<evidence type="ECO:0000256" key="2">
    <source>
        <dbReference type="ARBA" id="ARBA00008473"/>
    </source>
</evidence>
<protein>
    <recommendedName>
        <fullName evidence="9">Golgi SNAP receptor complex member 1</fullName>
    </recommendedName>
</protein>
<organism evidence="11 12">
    <name type="scientific">Diutina rugosa</name>
    <name type="common">Yeast</name>
    <name type="synonym">Candida rugosa</name>
    <dbReference type="NCBI Taxonomy" id="5481"/>
    <lineage>
        <taxon>Eukaryota</taxon>
        <taxon>Fungi</taxon>
        <taxon>Dikarya</taxon>
        <taxon>Ascomycota</taxon>
        <taxon>Saccharomycotina</taxon>
        <taxon>Pichiomycetes</taxon>
        <taxon>Debaryomycetaceae</taxon>
        <taxon>Diutina</taxon>
    </lineage>
</organism>
<evidence type="ECO:0000256" key="6">
    <source>
        <dbReference type="ARBA" id="ARBA00022989"/>
    </source>
</evidence>
<dbReference type="Proteomes" id="UP000449547">
    <property type="component" value="Unassembled WGS sequence"/>
</dbReference>
<dbReference type="GeneID" id="54783959"/>
<accession>A0A642UE02</accession>
<comment type="subcellular location">
    <subcellularLocation>
        <location evidence="1">Golgi apparatus membrane</location>
        <topology evidence="1">Single-pass type IV membrane protein</topology>
    </subcellularLocation>
</comment>
<sequence>MSFAQLRSQALSLEKQTESLLSKYSKFQADVGESTGESADEAATKLQLHDVLAKRDEVVARLAVVSDSESVSTSKLQQLTRHREVLADHRRSAQRIESALQEHRQRNNLMFSVHSGLEAHRQRNAQDREGLNATDYALDERQRVDGANSLADRLLQSAYETREELWAQRQYLQSAQQRMMGTLASVPGINTLISKIGTRRKRDTIILATVIAVCIILLVWL</sequence>
<dbReference type="VEuPathDB" id="FungiDB:DIURU_005308"/>
<dbReference type="OrthoDB" id="422156at2759"/>
<proteinExistence type="inferred from homology"/>
<comment type="caution">
    <text evidence="11">The sequence shown here is derived from an EMBL/GenBank/DDBJ whole genome shotgun (WGS) entry which is preliminary data.</text>
</comment>
<dbReference type="InterPro" id="IPR023601">
    <property type="entry name" value="Golgi_SNAP_su1"/>
</dbReference>
<dbReference type="GO" id="GO:0031201">
    <property type="term" value="C:SNARE complex"/>
    <property type="evidence" value="ECO:0007669"/>
    <property type="project" value="TreeGrafter"/>
</dbReference>
<dbReference type="PANTHER" id="PTHR21094:SF2">
    <property type="entry name" value="GOLGI SNAP RECEPTOR COMPLEX MEMBER 1"/>
    <property type="match status" value="1"/>
</dbReference>
<evidence type="ECO:0000256" key="4">
    <source>
        <dbReference type="ARBA" id="ARBA00022692"/>
    </source>
</evidence>
<keyword evidence="8 9" id="KW-0472">Membrane</keyword>
<keyword evidence="7 9" id="KW-0333">Golgi apparatus</keyword>
<keyword evidence="5 9" id="KW-0653">Protein transport</keyword>
<dbReference type="GO" id="GO:0005797">
    <property type="term" value="C:Golgi medial cisterna"/>
    <property type="evidence" value="ECO:0007669"/>
    <property type="project" value="TreeGrafter"/>
</dbReference>
<keyword evidence="12" id="KW-1185">Reference proteome</keyword>
<evidence type="ECO:0000256" key="5">
    <source>
        <dbReference type="ARBA" id="ARBA00022927"/>
    </source>
</evidence>
<evidence type="ECO:0000256" key="10">
    <source>
        <dbReference type="SAM" id="Phobius"/>
    </source>
</evidence>
<dbReference type="GO" id="GO:0015031">
    <property type="term" value="P:protein transport"/>
    <property type="evidence" value="ECO:0007669"/>
    <property type="project" value="UniProtKB-KW"/>
</dbReference>
<keyword evidence="6 10" id="KW-1133">Transmembrane helix</keyword>
<comment type="subunit">
    <text evidence="9">Component of several multiprotein Golgi SNARE complexes.</text>
</comment>
<evidence type="ECO:0000313" key="11">
    <source>
        <dbReference type="EMBL" id="KAA8897331.1"/>
    </source>
</evidence>
<feature type="transmembrane region" description="Helical" evidence="10">
    <location>
        <begin position="204"/>
        <end position="220"/>
    </location>
</feature>
<evidence type="ECO:0000256" key="7">
    <source>
        <dbReference type="ARBA" id="ARBA00023034"/>
    </source>
</evidence>
<keyword evidence="3 9" id="KW-0813">Transport</keyword>
<reference evidence="11 12" key="1">
    <citation type="submission" date="2019-07" db="EMBL/GenBank/DDBJ databases">
        <title>Genome assembly of two rare yeast pathogens: Diutina rugosa and Trichomonascus ciferrii.</title>
        <authorList>
            <person name="Mixao V."/>
            <person name="Saus E."/>
            <person name="Hansen A."/>
            <person name="Lass-Flor C."/>
            <person name="Gabaldon T."/>
        </authorList>
    </citation>
    <scope>NUCLEOTIDE SEQUENCE [LARGE SCALE GENOMIC DNA]</scope>
    <source>
        <strain evidence="11 12">CBS 613</strain>
    </source>
</reference>
<gene>
    <name evidence="11" type="ORF">DIURU_005308</name>
</gene>
<dbReference type="EMBL" id="SWFT01000158">
    <property type="protein sequence ID" value="KAA8897331.1"/>
    <property type="molecule type" value="Genomic_DNA"/>
</dbReference>
<dbReference type="RefSeq" id="XP_034009932.1">
    <property type="nucleotide sequence ID" value="XM_034158276.1"/>
</dbReference>
<dbReference type="GO" id="GO:0006888">
    <property type="term" value="P:endoplasmic reticulum to Golgi vesicle-mediated transport"/>
    <property type="evidence" value="ECO:0007669"/>
    <property type="project" value="InterPro"/>
</dbReference>